<proteinExistence type="predicted"/>
<organism evidence="1 2">
    <name type="scientific">Helianthus annuus</name>
    <name type="common">Common sunflower</name>
    <dbReference type="NCBI Taxonomy" id="4232"/>
    <lineage>
        <taxon>Eukaryota</taxon>
        <taxon>Viridiplantae</taxon>
        <taxon>Streptophyta</taxon>
        <taxon>Embryophyta</taxon>
        <taxon>Tracheophyta</taxon>
        <taxon>Spermatophyta</taxon>
        <taxon>Magnoliopsida</taxon>
        <taxon>eudicotyledons</taxon>
        <taxon>Gunneridae</taxon>
        <taxon>Pentapetalae</taxon>
        <taxon>asterids</taxon>
        <taxon>campanulids</taxon>
        <taxon>Asterales</taxon>
        <taxon>Asteraceae</taxon>
        <taxon>Asteroideae</taxon>
        <taxon>Heliantheae alliance</taxon>
        <taxon>Heliantheae</taxon>
        <taxon>Helianthus</taxon>
    </lineage>
</organism>
<evidence type="ECO:0000313" key="2">
    <source>
        <dbReference type="Proteomes" id="UP000215914"/>
    </source>
</evidence>
<reference evidence="1" key="2">
    <citation type="submission" date="2020-06" db="EMBL/GenBank/DDBJ databases">
        <title>Helianthus annuus Genome sequencing and assembly Release 2.</title>
        <authorList>
            <person name="Gouzy J."/>
            <person name="Langlade N."/>
            <person name="Munos S."/>
        </authorList>
    </citation>
    <scope>NUCLEOTIDE SEQUENCE</scope>
    <source>
        <tissue evidence="1">Leaves</tissue>
    </source>
</reference>
<accession>A0A9K3MYT7</accession>
<dbReference type="Gramene" id="mRNA:HanXRQr2_Chr11g0475111">
    <property type="protein sequence ID" value="CDS:HanXRQr2_Chr11g0475111.1"/>
    <property type="gene ID" value="HanXRQr2_Chr11g0475111"/>
</dbReference>
<reference evidence="1" key="1">
    <citation type="journal article" date="2017" name="Nature">
        <title>The sunflower genome provides insights into oil metabolism, flowering and Asterid evolution.</title>
        <authorList>
            <person name="Badouin H."/>
            <person name="Gouzy J."/>
            <person name="Grassa C.J."/>
            <person name="Murat F."/>
            <person name="Staton S.E."/>
            <person name="Cottret L."/>
            <person name="Lelandais-Briere C."/>
            <person name="Owens G.L."/>
            <person name="Carrere S."/>
            <person name="Mayjonade B."/>
            <person name="Legrand L."/>
            <person name="Gill N."/>
            <person name="Kane N.C."/>
            <person name="Bowers J.E."/>
            <person name="Hubner S."/>
            <person name="Bellec A."/>
            <person name="Berard A."/>
            <person name="Berges H."/>
            <person name="Blanchet N."/>
            <person name="Boniface M.C."/>
            <person name="Brunel D."/>
            <person name="Catrice O."/>
            <person name="Chaidir N."/>
            <person name="Claudel C."/>
            <person name="Donnadieu C."/>
            <person name="Faraut T."/>
            <person name="Fievet G."/>
            <person name="Helmstetter N."/>
            <person name="King M."/>
            <person name="Knapp S.J."/>
            <person name="Lai Z."/>
            <person name="Le Paslier M.C."/>
            <person name="Lippi Y."/>
            <person name="Lorenzon L."/>
            <person name="Mandel J.R."/>
            <person name="Marage G."/>
            <person name="Marchand G."/>
            <person name="Marquand E."/>
            <person name="Bret-Mestries E."/>
            <person name="Morien E."/>
            <person name="Nambeesan S."/>
            <person name="Nguyen T."/>
            <person name="Pegot-Espagnet P."/>
            <person name="Pouilly N."/>
            <person name="Raftis F."/>
            <person name="Sallet E."/>
            <person name="Schiex T."/>
            <person name="Thomas J."/>
            <person name="Vandecasteele C."/>
            <person name="Vares D."/>
            <person name="Vear F."/>
            <person name="Vautrin S."/>
            <person name="Crespi M."/>
            <person name="Mangin B."/>
            <person name="Burke J.M."/>
            <person name="Salse J."/>
            <person name="Munos S."/>
            <person name="Vincourt P."/>
            <person name="Rieseberg L.H."/>
            <person name="Langlade N.B."/>
        </authorList>
    </citation>
    <scope>NUCLEOTIDE SEQUENCE</scope>
    <source>
        <tissue evidence="1">Leaves</tissue>
    </source>
</reference>
<protein>
    <submittedName>
        <fullName evidence="1">Uncharacterized protein</fullName>
    </submittedName>
</protein>
<sequence>MLPFGSNSKPTTPLFAVFVCHTTCPSASARTRFPSVPNENVAFSRTGLPRLASQTQRIIFSDRTKPIRRARVYALGVVL</sequence>
<comment type="caution">
    <text evidence="1">The sequence shown here is derived from an EMBL/GenBank/DDBJ whole genome shotgun (WGS) entry which is preliminary data.</text>
</comment>
<evidence type="ECO:0000313" key="1">
    <source>
        <dbReference type="EMBL" id="KAF5780711.1"/>
    </source>
</evidence>
<name>A0A9K3MYT7_HELAN</name>
<dbReference type="Proteomes" id="UP000215914">
    <property type="component" value="Unassembled WGS sequence"/>
</dbReference>
<dbReference type="AlphaFoldDB" id="A0A9K3MYT7"/>
<gene>
    <name evidence="1" type="ORF">HanXRQr2_Chr11g0475111</name>
</gene>
<keyword evidence="2" id="KW-1185">Reference proteome</keyword>
<dbReference type="EMBL" id="MNCJ02000326">
    <property type="protein sequence ID" value="KAF5780711.1"/>
    <property type="molecule type" value="Genomic_DNA"/>
</dbReference>